<feature type="domain" description="Response regulatory" evidence="11">
    <location>
        <begin position="778"/>
        <end position="893"/>
    </location>
</feature>
<feature type="domain" description="PAC" evidence="13">
    <location>
        <begin position="429"/>
        <end position="481"/>
    </location>
</feature>
<evidence type="ECO:0000256" key="8">
    <source>
        <dbReference type="SAM" id="Coils"/>
    </source>
</evidence>
<dbReference type="SUPFAM" id="SSF55874">
    <property type="entry name" value="ATPase domain of HSP90 chaperone/DNA topoisomerase II/histidine kinase"/>
    <property type="match status" value="1"/>
</dbReference>
<sequence length="900" mass="99861">MRLIKRIRLNIPVKILLAILTIEVVLLMMMGIFYSSRFNREIDSRIADKLALPGVLMNQRALPFDKVEDLRALSDLVQEKVVDAFVFGRGGKVFFHFEPSREGRVFTDFLVEEEKSVFDPDMDQARQYAFVDGSGAHYISHVTPLRANGNFLGGLYVRISADTIKDSKMGLVLFFCLGATLAIFLTTLISAFLIHRMVVPRIIEALSVLKRYAAGDFTVRIVNPGVPDQLGQLMRQVNTLLEVIEDSTCKLQTLNLAAKEFSRADDREEVFRVAADRIEQNLPVRRQRDQHEANFLLTLPVTRLPVAGNGSSLNFVAQTDGRQLSPGEAGFVKALSGLMESAIERIEAFQRISEAEEKYRDLFVSALEGIYRARLDGLLIEINPALASMMGYDSVEDMFALSGNLTGRYISAEDHQELLRQLMQEKKVREYEVPLLRRDGSVFQASMSARLVMDKDGAMQLIEGRVVDISERRRRQREEKERLAADAVTKARLLLVEDLEHKNQQLHEALDDLKRTQQQLVQSEKMAAVGMTAAGVAHDLNNILAGVISYPELQLATIPADSPFRVPLEAILASGRRAAAVVADLLTLAKGSARMKQNVALCSLVKEYMESAEFQTMIRRYPQVRVQVVDESHDALINCSPVHIQKVVMNLVMNAVEALAADGGSVVIRTSRQEAEQAGGLIDGSLAVLEVGDDGPGIPVENQPHIYEPFYTRKVMGKKGTGLGLTVVWNVVKEHGGRIELDSEAKGTTFRVFLPVEERPGSDDVFVDETMDLQGRGTILVVDDEPLQRDIATKMLTTFGYEVMTAESGQAAIDLLRRRSVDLVVLDMLMPPGINGLQTYQAIIAIYPGQKALIVSGFSESGDVKAAMQLGVGGFVKKPYTMNQIARAIKNEMERRPASP</sequence>
<dbReference type="SUPFAM" id="SSF52172">
    <property type="entry name" value="CheY-like"/>
    <property type="match status" value="1"/>
</dbReference>
<keyword evidence="4 7" id="KW-0597">Phosphoprotein</keyword>
<dbReference type="SMART" id="SM00448">
    <property type="entry name" value="REC"/>
    <property type="match status" value="1"/>
</dbReference>
<dbReference type="Pfam" id="PF02518">
    <property type="entry name" value="HATPase_c"/>
    <property type="match status" value="1"/>
</dbReference>
<reference evidence="15 16" key="1">
    <citation type="submission" date="2020-08" db="EMBL/GenBank/DDBJ databases">
        <title>Genomic Encyclopedia of Type Strains, Phase IV (KMG-IV): sequencing the most valuable type-strain genomes for metagenomic binning, comparative biology and taxonomic classification.</title>
        <authorList>
            <person name="Goeker M."/>
        </authorList>
    </citation>
    <scope>NUCLEOTIDE SEQUENCE [LARGE SCALE GENOMIC DNA]</scope>
    <source>
        <strain evidence="15 16">DSM 28570</strain>
    </source>
</reference>
<dbReference type="InterPro" id="IPR000014">
    <property type="entry name" value="PAS"/>
</dbReference>
<dbReference type="Proteomes" id="UP000539642">
    <property type="component" value="Unassembled WGS sequence"/>
</dbReference>
<dbReference type="CDD" id="cd00156">
    <property type="entry name" value="REC"/>
    <property type="match status" value="1"/>
</dbReference>
<dbReference type="Gene3D" id="6.10.340.10">
    <property type="match status" value="1"/>
</dbReference>
<evidence type="ECO:0000256" key="2">
    <source>
        <dbReference type="ARBA" id="ARBA00004370"/>
    </source>
</evidence>
<dbReference type="InterPro" id="IPR036890">
    <property type="entry name" value="HATPase_C_sf"/>
</dbReference>
<dbReference type="SUPFAM" id="SSF55785">
    <property type="entry name" value="PYP-like sensor domain (PAS domain)"/>
    <property type="match status" value="1"/>
</dbReference>
<dbReference type="AlphaFoldDB" id="A0A840US33"/>
<dbReference type="PROSITE" id="PS50885">
    <property type="entry name" value="HAMP"/>
    <property type="match status" value="1"/>
</dbReference>
<dbReference type="CDD" id="cd00130">
    <property type="entry name" value="PAS"/>
    <property type="match status" value="1"/>
</dbReference>
<dbReference type="InterPro" id="IPR035965">
    <property type="entry name" value="PAS-like_dom_sf"/>
</dbReference>
<proteinExistence type="predicted"/>
<dbReference type="SUPFAM" id="SSF47384">
    <property type="entry name" value="Homodimeric domain of signal transducing histidine kinase"/>
    <property type="match status" value="1"/>
</dbReference>
<keyword evidence="6" id="KW-0418">Kinase</keyword>
<feature type="modified residue" description="4-aspartylphosphate" evidence="7">
    <location>
        <position position="827"/>
    </location>
</feature>
<dbReference type="Gene3D" id="3.40.50.2300">
    <property type="match status" value="1"/>
</dbReference>
<dbReference type="PROSITE" id="PS50109">
    <property type="entry name" value="HIS_KIN"/>
    <property type="match status" value="1"/>
</dbReference>
<dbReference type="GO" id="GO:0016020">
    <property type="term" value="C:membrane"/>
    <property type="evidence" value="ECO:0007669"/>
    <property type="project" value="UniProtKB-SubCell"/>
</dbReference>
<dbReference type="PANTHER" id="PTHR43065:SF42">
    <property type="entry name" value="TWO-COMPONENT SENSOR PPRA"/>
    <property type="match status" value="1"/>
</dbReference>
<dbReference type="InterPro" id="IPR005467">
    <property type="entry name" value="His_kinase_dom"/>
</dbReference>
<evidence type="ECO:0000256" key="1">
    <source>
        <dbReference type="ARBA" id="ARBA00000085"/>
    </source>
</evidence>
<comment type="caution">
    <text evidence="15">The sequence shown here is derived from an EMBL/GenBank/DDBJ whole genome shotgun (WGS) entry which is preliminary data.</text>
</comment>
<dbReference type="SMART" id="SM00388">
    <property type="entry name" value="HisKA"/>
    <property type="match status" value="1"/>
</dbReference>
<evidence type="ECO:0000313" key="16">
    <source>
        <dbReference type="Proteomes" id="UP000539642"/>
    </source>
</evidence>
<keyword evidence="5" id="KW-0808">Transferase</keyword>
<dbReference type="PRINTS" id="PR00344">
    <property type="entry name" value="BCTRLSENSOR"/>
</dbReference>
<comment type="subcellular location">
    <subcellularLocation>
        <location evidence="2">Membrane</location>
    </subcellularLocation>
</comment>
<evidence type="ECO:0000259" key="13">
    <source>
        <dbReference type="PROSITE" id="PS50113"/>
    </source>
</evidence>
<accession>A0A840US33</accession>
<keyword evidence="9" id="KW-0472">Membrane</keyword>
<evidence type="ECO:0000256" key="3">
    <source>
        <dbReference type="ARBA" id="ARBA00012438"/>
    </source>
</evidence>
<feature type="transmembrane region" description="Helical" evidence="9">
    <location>
        <begin position="171"/>
        <end position="194"/>
    </location>
</feature>
<dbReference type="EC" id="2.7.13.3" evidence="3"/>
<feature type="transmembrane region" description="Helical" evidence="9">
    <location>
        <begin position="15"/>
        <end position="35"/>
    </location>
</feature>
<name>A0A840US33_9BACT</name>
<keyword evidence="9" id="KW-0812">Transmembrane</keyword>
<dbReference type="InterPro" id="IPR004358">
    <property type="entry name" value="Sig_transdc_His_kin-like_C"/>
</dbReference>
<feature type="coiled-coil region" evidence="8">
    <location>
        <begin position="466"/>
        <end position="526"/>
    </location>
</feature>
<evidence type="ECO:0000259" key="11">
    <source>
        <dbReference type="PROSITE" id="PS50110"/>
    </source>
</evidence>
<dbReference type="PROSITE" id="PS50110">
    <property type="entry name" value="RESPONSE_REGULATORY"/>
    <property type="match status" value="1"/>
</dbReference>
<dbReference type="Pfam" id="PF00072">
    <property type="entry name" value="Response_reg"/>
    <property type="match status" value="1"/>
</dbReference>
<feature type="domain" description="PAS" evidence="12">
    <location>
        <begin position="355"/>
        <end position="396"/>
    </location>
</feature>
<dbReference type="Pfam" id="PF00512">
    <property type="entry name" value="HisKA"/>
    <property type="match status" value="1"/>
</dbReference>
<dbReference type="Gene3D" id="3.30.565.10">
    <property type="entry name" value="Histidine kinase-like ATPase, C-terminal domain"/>
    <property type="match status" value="1"/>
</dbReference>
<dbReference type="InterPro" id="IPR011006">
    <property type="entry name" value="CheY-like_superfamily"/>
</dbReference>
<evidence type="ECO:0000259" key="14">
    <source>
        <dbReference type="PROSITE" id="PS50885"/>
    </source>
</evidence>
<protein>
    <recommendedName>
        <fullName evidence="3">histidine kinase</fullName>
        <ecNumber evidence="3">2.7.13.3</ecNumber>
    </recommendedName>
</protein>
<dbReference type="EMBL" id="JACHEO010000005">
    <property type="protein sequence ID" value="MBB5347636.1"/>
    <property type="molecule type" value="Genomic_DNA"/>
</dbReference>
<evidence type="ECO:0000259" key="10">
    <source>
        <dbReference type="PROSITE" id="PS50109"/>
    </source>
</evidence>
<dbReference type="PROSITE" id="PS50113">
    <property type="entry name" value="PAC"/>
    <property type="match status" value="1"/>
</dbReference>
<evidence type="ECO:0000256" key="4">
    <source>
        <dbReference type="ARBA" id="ARBA00022553"/>
    </source>
</evidence>
<keyword evidence="8" id="KW-0175">Coiled coil</keyword>
<feature type="domain" description="HAMP" evidence="14">
    <location>
        <begin position="196"/>
        <end position="249"/>
    </location>
</feature>
<comment type="catalytic activity">
    <reaction evidence="1">
        <text>ATP + protein L-histidine = ADP + protein N-phospho-L-histidine.</text>
        <dbReference type="EC" id="2.7.13.3"/>
    </reaction>
</comment>
<dbReference type="InterPro" id="IPR036097">
    <property type="entry name" value="HisK_dim/P_sf"/>
</dbReference>
<organism evidence="15 16">
    <name type="scientific">Desulfoprunum benzoelyticum</name>
    <dbReference type="NCBI Taxonomy" id="1506996"/>
    <lineage>
        <taxon>Bacteria</taxon>
        <taxon>Pseudomonadati</taxon>
        <taxon>Thermodesulfobacteriota</taxon>
        <taxon>Desulfobulbia</taxon>
        <taxon>Desulfobulbales</taxon>
        <taxon>Desulfobulbaceae</taxon>
        <taxon>Desulfoprunum</taxon>
    </lineage>
</organism>
<dbReference type="PANTHER" id="PTHR43065">
    <property type="entry name" value="SENSOR HISTIDINE KINASE"/>
    <property type="match status" value="1"/>
</dbReference>
<dbReference type="InterPro" id="IPR003661">
    <property type="entry name" value="HisK_dim/P_dom"/>
</dbReference>
<evidence type="ECO:0000256" key="6">
    <source>
        <dbReference type="ARBA" id="ARBA00022777"/>
    </source>
</evidence>
<dbReference type="CDD" id="cd00082">
    <property type="entry name" value="HisKA"/>
    <property type="match status" value="1"/>
</dbReference>
<evidence type="ECO:0000256" key="5">
    <source>
        <dbReference type="ARBA" id="ARBA00022679"/>
    </source>
</evidence>
<dbReference type="Pfam" id="PF13426">
    <property type="entry name" value="PAS_9"/>
    <property type="match status" value="1"/>
</dbReference>
<feature type="domain" description="Histidine kinase" evidence="10">
    <location>
        <begin position="535"/>
        <end position="758"/>
    </location>
</feature>
<dbReference type="RefSeq" id="WP_183349563.1">
    <property type="nucleotide sequence ID" value="NZ_JACHEO010000005.1"/>
</dbReference>
<evidence type="ECO:0000313" key="15">
    <source>
        <dbReference type="EMBL" id="MBB5347636.1"/>
    </source>
</evidence>
<dbReference type="InterPro" id="IPR001789">
    <property type="entry name" value="Sig_transdc_resp-reg_receiver"/>
</dbReference>
<dbReference type="GO" id="GO:0000155">
    <property type="term" value="F:phosphorelay sensor kinase activity"/>
    <property type="evidence" value="ECO:0007669"/>
    <property type="project" value="InterPro"/>
</dbReference>
<dbReference type="InterPro" id="IPR003660">
    <property type="entry name" value="HAMP_dom"/>
</dbReference>
<dbReference type="InterPro" id="IPR003594">
    <property type="entry name" value="HATPase_dom"/>
</dbReference>
<evidence type="ECO:0000259" key="12">
    <source>
        <dbReference type="PROSITE" id="PS50112"/>
    </source>
</evidence>
<dbReference type="Gene3D" id="1.10.287.130">
    <property type="match status" value="1"/>
</dbReference>
<keyword evidence="9" id="KW-1133">Transmembrane helix</keyword>
<dbReference type="PROSITE" id="PS50112">
    <property type="entry name" value="PAS"/>
    <property type="match status" value="1"/>
</dbReference>
<dbReference type="SMART" id="SM00387">
    <property type="entry name" value="HATPase_c"/>
    <property type="match status" value="1"/>
</dbReference>
<gene>
    <name evidence="15" type="ORF">HNQ81_001357</name>
</gene>
<evidence type="ECO:0000256" key="9">
    <source>
        <dbReference type="SAM" id="Phobius"/>
    </source>
</evidence>
<dbReference type="InterPro" id="IPR000700">
    <property type="entry name" value="PAS-assoc_C"/>
</dbReference>
<keyword evidence="16" id="KW-1185">Reference proteome</keyword>
<dbReference type="NCBIfam" id="TIGR00229">
    <property type="entry name" value="sensory_box"/>
    <property type="match status" value="1"/>
</dbReference>
<dbReference type="Gene3D" id="3.30.450.20">
    <property type="entry name" value="PAS domain"/>
    <property type="match status" value="1"/>
</dbReference>
<evidence type="ECO:0000256" key="7">
    <source>
        <dbReference type="PROSITE-ProRule" id="PRU00169"/>
    </source>
</evidence>